<reference evidence="1 2" key="1">
    <citation type="submission" date="2015-02" db="EMBL/GenBank/DDBJ databases">
        <title>Nostoc linckia genome annotation.</title>
        <authorList>
            <person name="Zhou Z."/>
        </authorList>
    </citation>
    <scope>NUCLEOTIDE SEQUENCE [LARGE SCALE GENOMIC DNA]</scope>
    <source>
        <strain evidence="2">z8</strain>
    </source>
</reference>
<gene>
    <name evidence="1" type="ORF">VF08_03400</name>
</gene>
<dbReference type="Proteomes" id="UP000222310">
    <property type="component" value="Unassembled WGS sequence"/>
</dbReference>
<dbReference type="AlphaFoldDB" id="A0A9Q5ZGJ9"/>
<protein>
    <submittedName>
        <fullName evidence="1">Uncharacterized protein</fullName>
    </submittedName>
</protein>
<name>A0A9Q5ZGJ9_NOSLI</name>
<evidence type="ECO:0000313" key="2">
    <source>
        <dbReference type="Proteomes" id="UP000222310"/>
    </source>
</evidence>
<proteinExistence type="predicted"/>
<sequence length="207" mass="23099">MRTELTQKQKEAAGYLAQGLNNNRTAEAVGCDRVTIGIWKKSPLFQEYLQKLIAEREADRKKAVTKAVIQEEFDRRASINEWKQCRVEANKKKLERGNEIVEKMMARFRDLPPEAYPPSAIAQLIKAGEDMMEAAFAAWGETIDLEEAKPTYTAEMAAVQKLVDAGILPTSIREEISAALDEFEKKAVSALNPANASVAENLSEIKV</sequence>
<comment type="caution">
    <text evidence="1">The sequence shown here is derived from an EMBL/GenBank/DDBJ whole genome shotgun (WGS) entry which is preliminary data.</text>
</comment>
<dbReference type="Gene3D" id="1.10.10.60">
    <property type="entry name" value="Homeodomain-like"/>
    <property type="match status" value="1"/>
</dbReference>
<dbReference type="RefSeq" id="WP_099066577.1">
    <property type="nucleotide sequence ID" value="NZ_LAHD01000005.1"/>
</dbReference>
<evidence type="ECO:0000313" key="1">
    <source>
        <dbReference type="EMBL" id="PHK06791.1"/>
    </source>
</evidence>
<accession>A0A9Q5ZGJ9</accession>
<dbReference type="GeneID" id="57094352"/>
<organism evidence="1 2">
    <name type="scientific">Nostoc linckia z8</name>
    <dbReference type="NCBI Taxonomy" id="1628746"/>
    <lineage>
        <taxon>Bacteria</taxon>
        <taxon>Bacillati</taxon>
        <taxon>Cyanobacteriota</taxon>
        <taxon>Cyanophyceae</taxon>
        <taxon>Nostocales</taxon>
        <taxon>Nostocaceae</taxon>
        <taxon>Nostoc</taxon>
    </lineage>
</organism>
<dbReference type="EMBL" id="LAHD01000005">
    <property type="protein sequence ID" value="PHK06791.1"/>
    <property type="molecule type" value="Genomic_DNA"/>
</dbReference>